<feature type="region of interest" description="Disordered" evidence="1">
    <location>
        <begin position="127"/>
        <end position="165"/>
    </location>
</feature>
<feature type="compositionally biased region" description="Acidic residues" evidence="1">
    <location>
        <begin position="133"/>
        <end position="153"/>
    </location>
</feature>
<dbReference type="EMBL" id="RBNJ01000243">
    <property type="protein sequence ID" value="RUS35032.1"/>
    <property type="molecule type" value="Genomic_DNA"/>
</dbReference>
<feature type="region of interest" description="Disordered" evidence="1">
    <location>
        <begin position="475"/>
        <end position="497"/>
    </location>
</feature>
<reference evidence="2 3" key="1">
    <citation type="journal article" date="2018" name="New Phytol.">
        <title>Phylogenomics of Endogonaceae and evolution of mycorrhizas within Mucoromycota.</title>
        <authorList>
            <person name="Chang Y."/>
            <person name="Desiro A."/>
            <person name="Na H."/>
            <person name="Sandor L."/>
            <person name="Lipzen A."/>
            <person name="Clum A."/>
            <person name="Barry K."/>
            <person name="Grigoriev I.V."/>
            <person name="Martin F.M."/>
            <person name="Stajich J.E."/>
            <person name="Smith M.E."/>
            <person name="Bonito G."/>
            <person name="Spatafora J.W."/>
        </authorList>
    </citation>
    <scope>NUCLEOTIDE SEQUENCE [LARGE SCALE GENOMIC DNA]</scope>
    <source>
        <strain evidence="2 3">AD002</strain>
    </source>
</reference>
<evidence type="ECO:0000313" key="3">
    <source>
        <dbReference type="Proteomes" id="UP000274822"/>
    </source>
</evidence>
<organism evidence="2 3">
    <name type="scientific">Jimgerdemannia flammicorona</name>
    <dbReference type="NCBI Taxonomy" id="994334"/>
    <lineage>
        <taxon>Eukaryota</taxon>
        <taxon>Fungi</taxon>
        <taxon>Fungi incertae sedis</taxon>
        <taxon>Mucoromycota</taxon>
        <taxon>Mucoromycotina</taxon>
        <taxon>Endogonomycetes</taxon>
        <taxon>Endogonales</taxon>
        <taxon>Endogonaceae</taxon>
        <taxon>Jimgerdemannia</taxon>
    </lineage>
</organism>
<protein>
    <submittedName>
        <fullName evidence="2">Uncharacterized protein</fullName>
    </submittedName>
</protein>
<sequence length="497" mass="56228">MAAINVFFTVHPMREWSHFHTFIKEQPPYFKAEEILGSYCGSLVKISTSDSISNKYSYVRKYARRLKEWVMTSKRRDFFAAVFANSANSTTEQLGGFRDLIRVLHKGKRTMLSLMESVADDFKKRHCGARSDDGEEEGSVLEPGDLFDEELEGESGTAYDDAADSEEIEIEDEPSFVTKLRSVLKLAALGVVRISSRTTLQEPSIMQTKVKEMLTAEELQNLKDILALPNVDNVPLVEGETLQELRSYIDALKSTTATERLVKRLYDHFCSGLEGRGELSRPMDERQLTVKYLQPLFDWIFQDVADLESFWCEKGNCDLIKSRNLEHNLWDGVFSDQSSVFIESPHSGLVEVSGGTQGCSESKLRSDLSKIAKGMKNHLKRVAMTVSGVDLQQCRKLKVVASHVIGCHLFMQVMCCVGKGVFVMWEWADDILPRSLEDMGSLSKTIHSILVFKRVFLKTRLSVKDMKRSEANLGESSMKSGFSSPIRASDSPWKKWF</sequence>
<evidence type="ECO:0000313" key="2">
    <source>
        <dbReference type="EMBL" id="RUS35032.1"/>
    </source>
</evidence>
<name>A0A433QZ25_9FUNG</name>
<keyword evidence="3" id="KW-1185">Reference proteome</keyword>
<dbReference type="AlphaFoldDB" id="A0A433QZ25"/>
<proteinExistence type="predicted"/>
<dbReference type="Proteomes" id="UP000274822">
    <property type="component" value="Unassembled WGS sequence"/>
</dbReference>
<gene>
    <name evidence="2" type="ORF">BC938DRAFT_476584</name>
</gene>
<accession>A0A433QZ25</accession>
<evidence type="ECO:0000256" key="1">
    <source>
        <dbReference type="SAM" id="MobiDB-lite"/>
    </source>
</evidence>
<comment type="caution">
    <text evidence="2">The sequence shown here is derived from an EMBL/GenBank/DDBJ whole genome shotgun (WGS) entry which is preliminary data.</text>
</comment>